<dbReference type="AlphaFoldDB" id="A0A699TYG8"/>
<evidence type="ECO:0000313" key="1">
    <source>
        <dbReference type="EMBL" id="GFD14049.1"/>
    </source>
</evidence>
<name>A0A699TYG8_TANCI</name>
<gene>
    <name evidence="1" type="ORF">Tci_886018</name>
</gene>
<proteinExistence type="predicted"/>
<feature type="non-terminal residue" evidence="1">
    <location>
        <position position="1"/>
    </location>
</feature>
<accession>A0A699TYG8</accession>
<sequence length="84" mass="8436">IGSHVGPAGALEAARKLADREAGRGRGREAGGPVDNIDAVRYRLAGVGRGQVHGLVLGRSDGLGRVVGLGRLLFFFAGATAAGS</sequence>
<reference evidence="1" key="1">
    <citation type="journal article" date="2019" name="Sci. Rep.">
        <title>Draft genome of Tanacetum cinerariifolium, the natural source of mosquito coil.</title>
        <authorList>
            <person name="Yamashiro T."/>
            <person name="Shiraishi A."/>
            <person name="Satake H."/>
            <person name="Nakayama K."/>
        </authorList>
    </citation>
    <scope>NUCLEOTIDE SEQUENCE</scope>
</reference>
<dbReference type="EMBL" id="BKCJ011276650">
    <property type="protein sequence ID" value="GFD14049.1"/>
    <property type="molecule type" value="Genomic_DNA"/>
</dbReference>
<comment type="caution">
    <text evidence="1">The sequence shown here is derived from an EMBL/GenBank/DDBJ whole genome shotgun (WGS) entry which is preliminary data.</text>
</comment>
<organism evidence="1">
    <name type="scientific">Tanacetum cinerariifolium</name>
    <name type="common">Dalmatian daisy</name>
    <name type="synonym">Chrysanthemum cinerariifolium</name>
    <dbReference type="NCBI Taxonomy" id="118510"/>
    <lineage>
        <taxon>Eukaryota</taxon>
        <taxon>Viridiplantae</taxon>
        <taxon>Streptophyta</taxon>
        <taxon>Embryophyta</taxon>
        <taxon>Tracheophyta</taxon>
        <taxon>Spermatophyta</taxon>
        <taxon>Magnoliopsida</taxon>
        <taxon>eudicotyledons</taxon>
        <taxon>Gunneridae</taxon>
        <taxon>Pentapetalae</taxon>
        <taxon>asterids</taxon>
        <taxon>campanulids</taxon>
        <taxon>Asterales</taxon>
        <taxon>Asteraceae</taxon>
        <taxon>Asteroideae</taxon>
        <taxon>Anthemideae</taxon>
        <taxon>Anthemidinae</taxon>
        <taxon>Tanacetum</taxon>
    </lineage>
</organism>
<protein>
    <submittedName>
        <fullName evidence="1">Uncharacterized protein</fullName>
    </submittedName>
</protein>